<comment type="caution">
    <text evidence="4">The sequence shown here is derived from an EMBL/GenBank/DDBJ whole genome shotgun (WGS) entry which is preliminary data.</text>
</comment>
<dbReference type="EMBL" id="LSUQ01000043">
    <property type="protein sequence ID" value="OAG93265.1"/>
    <property type="molecule type" value="Genomic_DNA"/>
</dbReference>
<evidence type="ECO:0000313" key="4">
    <source>
        <dbReference type="EMBL" id="OAG93265.1"/>
    </source>
</evidence>
<evidence type="ECO:0000256" key="2">
    <source>
        <dbReference type="ARBA" id="ARBA00022971"/>
    </source>
</evidence>
<dbReference type="Proteomes" id="UP000190229">
    <property type="component" value="Unassembled WGS sequence"/>
</dbReference>
<reference evidence="4 6" key="1">
    <citation type="submission" date="2016-02" db="EMBL/GenBank/DDBJ databases">
        <title>Draft genome sequence of Acidibacillus ferrooxidans SLC66.</title>
        <authorList>
            <person name="Oliveira G."/>
            <person name="Nancucheo I."/>
            <person name="Dall'Agnol H."/>
            <person name="Johnson B."/>
            <person name="Oliveira R."/>
            <person name="Nunes G.L."/>
            <person name="Tzotzos G."/>
            <person name="Orellana S.C."/>
            <person name="Salim A.C."/>
            <person name="Araujo F.M."/>
        </authorList>
    </citation>
    <scope>NUCLEOTIDE SEQUENCE [LARGE SCALE GENOMIC DNA]</scope>
    <source>
        <strain evidence="4 6">SLC66</strain>
    </source>
</reference>
<keyword evidence="7" id="KW-1185">Reference proteome</keyword>
<protein>
    <recommendedName>
        <fullName evidence="3">MobA/MobL protein domain-containing protein</fullName>
    </recommendedName>
</protein>
<dbReference type="InterPro" id="IPR005053">
    <property type="entry name" value="MobA_MobL"/>
</dbReference>
<evidence type="ECO:0000313" key="5">
    <source>
        <dbReference type="EMBL" id="OPG15280.1"/>
    </source>
</evidence>
<evidence type="ECO:0000313" key="6">
    <source>
        <dbReference type="Proteomes" id="UP000077421"/>
    </source>
</evidence>
<gene>
    <name evidence="4" type="ORF">AYW79_11595</name>
    <name evidence="5" type="ORF">B2M26_12505</name>
</gene>
<reference evidence="5 7" key="2">
    <citation type="submission" date="2017-02" db="EMBL/GenBank/DDBJ databases">
        <title>Draft genome of Acidibacillus ferrooxidans Huett2.</title>
        <authorList>
            <person name="Schopf S."/>
        </authorList>
    </citation>
    <scope>NUCLEOTIDE SEQUENCE [LARGE SCALE GENOMIC DNA]</scope>
    <source>
        <strain evidence="5 7">Huett2</strain>
    </source>
</reference>
<organism evidence="4 6">
    <name type="scientific">Ferroacidibacillus organovorans</name>
    <dbReference type="NCBI Taxonomy" id="1765683"/>
    <lineage>
        <taxon>Bacteria</taxon>
        <taxon>Bacillati</taxon>
        <taxon>Bacillota</taxon>
        <taxon>Bacilli</taxon>
        <taxon>Bacillales</taxon>
        <taxon>Alicyclobacillaceae</taxon>
        <taxon>Ferroacidibacillus</taxon>
    </lineage>
</organism>
<dbReference type="OrthoDB" id="1826980at2"/>
<name>A0A162T0J6_9BACL</name>
<dbReference type="STRING" id="1765683.B2M26_12505"/>
<feature type="domain" description="MobA/MobL protein" evidence="3">
    <location>
        <begin position="17"/>
        <end position="65"/>
    </location>
</feature>
<evidence type="ECO:0000259" key="3">
    <source>
        <dbReference type="Pfam" id="PF03389"/>
    </source>
</evidence>
<accession>A0A162T0J6</accession>
<comment type="similarity">
    <text evidence="1">Belongs to the MobA/MobL family.</text>
</comment>
<evidence type="ECO:0000256" key="1">
    <source>
        <dbReference type="ARBA" id="ARBA00010873"/>
    </source>
</evidence>
<dbReference type="Pfam" id="PF03389">
    <property type="entry name" value="MobA_MobL"/>
    <property type="match status" value="1"/>
</dbReference>
<dbReference type="Gene3D" id="3.30.930.30">
    <property type="match status" value="1"/>
</dbReference>
<dbReference type="Proteomes" id="UP000077421">
    <property type="component" value="Unassembled WGS sequence"/>
</dbReference>
<dbReference type="AlphaFoldDB" id="A0A162T0J6"/>
<proteinExistence type="inferred from homology"/>
<dbReference type="RefSeq" id="WP_067566014.1">
    <property type="nucleotide sequence ID" value="NZ_LSUQ01000043.1"/>
</dbReference>
<sequence>MTIYHLSAQIIRRSAGRSAVAAAAYRAHERIEDERTGLVHDYSRQRGEVETFILAPTNATDWVQDLCAFVE</sequence>
<keyword evidence="2" id="KW-0184">Conjugation</keyword>
<evidence type="ECO:0000313" key="7">
    <source>
        <dbReference type="Proteomes" id="UP000190229"/>
    </source>
</evidence>
<dbReference type="EMBL" id="MWPS01000038">
    <property type="protein sequence ID" value="OPG15280.1"/>
    <property type="molecule type" value="Genomic_DNA"/>
</dbReference>